<accession>A0A7X0JXD8</accession>
<dbReference type="Pfam" id="PF11342">
    <property type="entry name" value="DUF3144"/>
    <property type="match status" value="1"/>
</dbReference>
<dbReference type="Proteomes" id="UP000528457">
    <property type="component" value="Unassembled WGS sequence"/>
</dbReference>
<comment type="caution">
    <text evidence="1">The sequence shown here is derived from an EMBL/GenBank/DDBJ whole genome shotgun (WGS) entry which is preliminary data.</text>
</comment>
<dbReference type="Gene3D" id="1.10.287.3020">
    <property type="match status" value="1"/>
</dbReference>
<name>A0A7X0JXD8_9GAMM</name>
<dbReference type="InterPro" id="IPR021490">
    <property type="entry name" value="DUF3144"/>
</dbReference>
<organism evidence="1 2">
    <name type="scientific">Pseudoteredinibacter isoporae</name>
    <dbReference type="NCBI Taxonomy" id="570281"/>
    <lineage>
        <taxon>Bacteria</taxon>
        <taxon>Pseudomonadati</taxon>
        <taxon>Pseudomonadota</taxon>
        <taxon>Gammaproteobacteria</taxon>
        <taxon>Cellvibrionales</taxon>
        <taxon>Cellvibrionaceae</taxon>
        <taxon>Pseudoteredinibacter</taxon>
    </lineage>
</organism>
<evidence type="ECO:0000313" key="2">
    <source>
        <dbReference type="Proteomes" id="UP000528457"/>
    </source>
</evidence>
<dbReference type="EMBL" id="JACHHT010000003">
    <property type="protein sequence ID" value="MBB6523166.1"/>
    <property type="molecule type" value="Genomic_DNA"/>
</dbReference>
<protein>
    <recommendedName>
        <fullName evidence="3">DUF3144 domain-containing protein</fullName>
    </recommendedName>
</protein>
<proteinExistence type="predicted"/>
<dbReference type="InParanoid" id="A0A7X0JXD8"/>
<dbReference type="RefSeq" id="WP_166843726.1">
    <property type="nucleotide sequence ID" value="NZ_JAAONY010000003.1"/>
</dbReference>
<evidence type="ECO:0008006" key="3">
    <source>
        <dbReference type="Google" id="ProtNLM"/>
    </source>
</evidence>
<reference evidence="1 2" key="1">
    <citation type="submission" date="2020-08" db="EMBL/GenBank/DDBJ databases">
        <title>Genomic Encyclopedia of Type Strains, Phase IV (KMG-IV): sequencing the most valuable type-strain genomes for metagenomic binning, comparative biology and taxonomic classification.</title>
        <authorList>
            <person name="Goeker M."/>
        </authorList>
    </citation>
    <scope>NUCLEOTIDE SEQUENCE [LARGE SCALE GENOMIC DNA]</scope>
    <source>
        <strain evidence="1 2">DSM 22368</strain>
    </source>
</reference>
<evidence type="ECO:0000313" key="1">
    <source>
        <dbReference type="EMBL" id="MBB6523166.1"/>
    </source>
</evidence>
<dbReference type="AlphaFoldDB" id="A0A7X0JXD8"/>
<gene>
    <name evidence="1" type="ORF">HNR48_003468</name>
</gene>
<sequence>MSDQNLEQLFWSCVEESLSLANEKAQDADPGVVSEALMYAAARFATFVMAANSETQDDFVEDRSEYFKHLAGRFRDFLDDNFDDYGENYHQLLERPNTDEDQ</sequence>
<keyword evidence="2" id="KW-1185">Reference proteome</keyword>